<dbReference type="GO" id="GO:0050901">
    <property type="term" value="P:leukocyte tethering or rolling"/>
    <property type="evidence" value="ECO:0007669"/>
    <property type="project" value="TreeGrafter"/>
</dbReference>
<keyword evidence="5" id="KW-1185">Reference proteome</keyword>
<sequence length="480" mass="50414">MAPAWLSFLTFSLPLLVAGGSKPPAGISLAQEGAPRKDVGTQGPAGQGGSALPEPQKWEWKAGRELPLASRRKRDGSAMSKKDTGGASTSLGSPSNTNVATPSPDATITPASGRKASPGGEVAASKDVTHLKTPKETASFPPPKTSGDTSKATSTGAKGAEDAGRHFVPKGIPAATQNSPGKENLPLSPMEAGNVSTTTEYWPWLEDRTSDTPQVVTEDTEVSTSAQWLEGKKRGKNVLPFKMTAMSPTTGWPWMRGLSSASSLTLVDNLELSTATLEEETETHQPVPSAKGKSGFSDRKPATTSWPWLDEMSTPSSQTLVVEEDISTATPQQTSATEKMPRKGKGMADSSSRITTVAGATAATSTTSLVNLPPAVSPRGAPDLLGKCLLAISLLALVAAIFIVTTTVLAVVLWRRARASKENAHSHTEMVCISSLLAAEEAEEAQQKQPQVKRAKMLGESNGLEAEMDNLTLNSFLPEH</sequence>
<keyword evidence="2" id="KW-0812">Transmembrane</keyword>
<feature type="compositionally biased region" description="Polar residues" evidence="1">
    <location>
        <begin position="86"/>
        <end position="110"/>
    </location>
</feature>
<feature type="chain" id="PRO_5040306210" description="P-selectin glycoprotein ligand 1" evidence="3">
    <location>
        <begin position="21"/>
        <end position="480"/>
    </location>
</feature>
<feature type="region of interest" description="Disordered" evidence="1">
    <location>
        <begin position="277"/>
        <end position="351"/>
    </location>
</feature>
<evidence type="ECO:0000313" key="4">
    <source>
        <dbReference type="EMBL" id="KAJ7309844.1"/>
    </source>
</evidence>
<feature type="region of interest" description="Disordered" evidence="1">
    <location>
        <begin position="21"/>
        <end position="193"/>
    </location>
</feature>
<comment type="caution">
    <text evidence="4">The sequence shown here is derived from an EMBL/GenBank/DDBJ whole genome shotgun (WGS) entry which is preliminary data.</text>
</comment>
<dbReference type="PANTHER" id="PTHR17384">
    <property type="entry name" value="P-SELECTIN GLYCOPROTEIN LIGAND-1"/>
    <property type="match status" value="1"/>
</dbReference>
<dbReference type="EMBL" id="JAPFRF010000016">
    <property type="protein sequence ID" value="KAJ7309844.1"/>
    <property type="molecule type" value="Genomic_DNA"/>
</dbReference>
<reference evidence="4" key="1">
    <citation type="journal article" date="2023" name="DNA Res.">
        <title>Chromosome-level genome assembly of Phrynocephalus forsythii using third-generation DNA sequencing and Hi-C analysis.</title>
        <authorList>
            <person name="Qi Y."/>
            <person name="Zhao W."/>
            <person name="Zhao Y."/>
            <person name="Niu C."/>
            <person name="Cao S."/>
            <person name="Zhang Y."/>
        </authorList>
    </citation>
    <scope>NUCLEOTIDE SEQUENCE</scope>
    <source>
        <tissue evidence="4">Muscle</tissue>
    </source>
</reference>
<accession>A0A9Q1ATV1</accession>
<feature type="compositionally biased region" description="Polar residues" evidence="1">
    <location>
        <begin position="327"/>
        <end position="337"/>
    </location>
</feature>
<dbReference type="Proteomes" id="UP001142489">
    <property type="component" value="Unassembled WGS sequence"/>
</dbReference>
<dbReference type="PANTHER" id="PTHR17384:SF7">
    <property type="entry name" value="P-SELECTIN GLYCOPROTEIN LIGAND 1"/>
    <property type="match status" value="1"/>
</dbReference>
<evidence type="ECO:0000256" key="2">
    <source>
        <dbReference type="SAM" id="Phobius"/>
    </source>
</evidence>
<feature type="transmembrane region" description="Helical" evidence="2">
    <location>
        <begin position="389"/>
        <end position="414"/>
    </location>
</feature>
<evidence type="ECO:0000256" key="1">
    <source>
        <dbReference type="SAM" id="MobiDB-lite"/>
    </source>
</evidence>
<keyword evidence="3" id="KW-0732">Signal</keyword>
<feature type="signal peptide" evidence="3">
    <location>
        <begin position="1"/>
        <end position="20"/>
    </location>
</feature>
<keyword evidence="2" id="KW-1133">Transmembrane helix</keyword>
<protein>
    <recommendedName>
        <fullName evidence="6">P-selectin glycoprotein ligand 1</fullName>
    </recommendedName>
</protein>
<dbReference type="AlphaFoldDB" id="A0A9Q1ATV1"/>
<organism evidence="4 5">
    <name type="scientific">Phrynocephalus forsythii</name>
    <dbReference type="NCBI Taxonomy" id="171643"/>
    <lineage>
        <taxon>Eukaryota</taxon>
        <taxon>Metazoa</taxon>
        <taxon>Chordata</taxon>
        <taxon>Craniata</taxon>
        <taxon>Vertebrata</taxon>
        <taxon>Euteleostomi</taxon>
        <taxon>Lepidosauria</taxon>
        <taxon>Squamata</taxon>
        <taxon>Bifurcata</taxon>
        <taxon>Unidentata</taxon>
        <taxon>Episquamata</taxon>
        <taxon>Toxicofera</taxon>
        <taxon>Iguania</taxon>
        <taxon>Acrodonta</taxon>
        <taxon>Agamidae</taxon>
        <taxon>Agaminae</taxon>
        <taxon>Phrynocephalus</taxon>
    </lineage>
</organism>
<proteinExistence type="predicted"/>
<evidence type="ECO:0008006" key="6">
    <source>
        <dbReference type="Google" id="ProtNLM"/>
    </source>
</evidence>
<dbReference type="OrthoDB" id="8927116at2759"/>
<feature type="compositionally biased region" description="Polar residues" evidence="1">
    <location>
        <begin position="146"/>
        <end position="156"/>
    </location>
</feature>
<evidence type="ECO:0000313" key="5">
    <source>
        <dbReference type="Proteomes" id="UP001142489"/>
    </source>
</evidence>
<name>A0A9Q1ATV1_9SAUR</name>
<evidence type="ECO:0000256" key="3">
    <source>
        <dbReference type="SAM" id="SignalP"/>
    </source>
</evidence>
<gene>
    <name evidence="4" type="ORF">JRQ81_007917</name>
</gene>
<dbReference type="InterPro" id="IPR026195">
    <property type="entry name" value="PSGL-1"/>
</dbReference>
<keyword evidence="2" id="KW-0472">Membrane</keyword>
<dbReference type="GO" id="GO:0005886">
    <property type="term" value="C:plasma membrane"/>
    <property type="evidence" value="ECO:0007669"/>
    <property type="project" value="TreeGrafter"/>
</dbReference>